<sequence>MKRTLLVLTTLFLATWRTDAFSAEPSTEQKSTLATLPYQSFAQSKQTKQVFDQLVQQARAPFSLPFGTSIAVIKSDQVIYQGSFGYQDIAAKRVVDPNTKFYIASVTKPIFALNALLSEHQEELNTKATLAALFPTLKFSQINATKVNTQHLLSHTSGLDGNSMVWPLAYTGLHNSELRKLLVAQVSASTESQLGEFDYTNLGYTMLSQWYEQTLKTPWQESLNRQIFTPLKMTASSATLADNPPNNKPYALPYSSSAAIPEQSIYLMKTAQTMHAAGGVISSTQDLARFVIAQLNQGQIDGQQVFPPEVVSKSHQPLVQVPNPKNKQRVFSREAYGWGWYIGKYQAGEQTLQVLHHNGGYPGASAHLSFLPEQKLGVIILNNEGRLGDALNKHIADAIYRYLLSDNSEERLAIHNDLQTNIQKLASAFNGFVDKISTARQARQSQPLQLTLPLASYAGTYRHQLAGDITIKVKENRLNVSWGILHANAEAYNKDNTLRLELVPEMGKVMQFSVNGKKVSQLTFADMQFTKI</sequence>
<keyword evidence="4" id="KW-1185">Reference proteome</keyword>
<reference evidence="4" key="1">
    <citation type="submission" date="2018-08" db="EMBL/GenBank/DDBJ databases">
        <title>Thalassotalea euphylliae genome.</title>
        <authorList>
            <person name="Summers S."/>
            <person name="Rice S.A."/>
            <person name="Freckelton M.L."/>
            <person name="Nedved B.T."/>
            <person name="Hadfield M.G."/>
        </authorList>
    </citation>
    <scope>NUCLEOTIDE SEQUENCE [LARGE SCALE GENOMIC DNA]</scope>
    <source>
        <strain evidence="4">H3</strain>
    </source>
</reference>
<dbReference type="PANTHER" id="PTHR46825">
    <property type="entry name" value="D-ALANYL-D-ALANINE-CARBOXYPEPTIDASE/ENDOPEPTIDASE AMPH"/>
    <property type="match status" value="1"/>
</dbReference>
<feature type="signal peptide" evidence="1">
    <location>
        <begin position="1"/>
        <end position="22"/>
    </location>
</feature>
<protein>
    <recommendedName>
        <fullName evidence="2">Beta-lactamase-related domain-containing protein</fullName>
    </recommendedName>
</protein>
<feature type="chain" id="PRO_5017639760" description="Beta-lactamase-related domain-containing protein" evidence="1">
    <location>
        <begin position="23"/>
        <end position="532"/>
    </location>
</feature>
<gene>
    <name evidence="3" type="ORF">DXX94_17255</name>
</gene>
<evidence type="ECO:0000259" key="2">
    <source>
        <dbReference type="Pfam" id="PF00144"/>
    </source>
</evidence>
<dbReference type="EMBL" id="QUOT01000001">
    <property type="protein sequence ID" value="REL32320.1"/>
    <property type="molecule type" value="Genomic_DNA"/>
</dbReference>
<dbReference type="Pfam" id="PF00144">
    <property type="entry name" value="Beta-lactamase"/>
    <property type="match status" value="1"/>
</dbReference>
<dbReference type="InterPro" id="IPR001466">
    <property type="entry name" value="Beta-lactam-related"/>
</dbReference>
<dbReference type="InterPro" id="IPR050491">
    <property type="entry name" value="AmpC-like"/>
</dbReference>
<name>A0A3E0U6B9_9GAMM</name>
<proteinExistence type="predicted"/>
<dbReference type="RefSeq" id="WP_116017803.1">
    <property type="nucleotide sequence ID" value="NZ_QUOT01000001.1"/>
</dbReference>
<dbReference type="AlphaFoldDB" id="A0A3E0U6B9"/>
<evidence type="ECO:0000313" key="4">
    <source>
        <dbReference type="Proteomes" id="UP000256899"/>
    </source>
</evidence>
<dbReference type="Gene3D" id="3.40.710.10">
    <property type="entry name" value="DD-peptidase/beta-lactamase superfamily"/>
    <property type="match status" value="1"/>
</dbReference>
<evidence type="ECO:0000256" key="1">
    <source>
        <dbReference type="SAM" id="SignalP"/>
    </source>
</evidence>
<dbReference type="Proteomes" id="UP000256899">
    <property type="component" value="Unassembled WGS sequence"/>
</dbReference>
<dbReference type="InterPro" id="IPR012338">
    <property type="entry name" value="Beta-lactam/transpept-like"/>
</dbReference>
<accession>A0A3E0U6B9</accession>
<dbReference type="PANTHER" id="PTHR46825:SF9">
    <property type="entry name" value="BETA-LACTAMASE-RELATED DOMAIN-CONTAINING PROTEIN"/>
    <property type="match status" value="1"/>
</dbReference>
<feature type="domain" description="Beta-lactamase-related" evidence="2">
    <location>
        <begin position="67"/>
        <end position="386"/>
    </location>
</feature>
<dbReference type="Gene3D" id="2.40.128.600">
    <property type="match status" value="1"/>
</dbReference>
<dbReference type="SUPFAM" id="SSF56601">
    <property type="entry name" value="beta-lactamase/transpeptidase-like"/>
    <property type="match status" value="1"/>
</dbReference>
<evidence type="ECO:0000313" key="3">
    <source>
        <dbReference type="EMBL" id="REL32320.1"/>
    </source>
</evidence>
<keyword evidence="1" id="KW-0732">Signal</keyword>
<comment type="caution">
    <text evidence="3">The sequence shown here is derived from an EMBL/GenBank/DDBJ whole genome shotgun (WGS) entry which is preliminary data.</text>
</comment>
<organism evidence="3 4">
    <name type="scientific">Thalassotalea euphylliae</name>
    <dbReference type="NCBI Taxonomy" id="1655234"/>
    <lineage>
        <taxon>Bacteria</taxon>
        <taxon>Pseudomonadati</taxon>
        <taxon>Pseudomonadota</taxon>
        <taxon>Gammaproteobacteria</taxon>
        <taxon>Alteromonadales</taxon>
        <taxon>Colwelliaceae</taxon>
        <taxon>Thalassotalea</taxon>
    </lineage>
</organism>